<dbReference type="Pfam" id="PF20684">
    <property type="entry name" value="Fung_rhodopsin"/>
    <property type="match status" value="1"/>
</dbReference>
<organism evidence="9 10">
    <name type="scientific">Apiospora phragmitis</name>
    <dbReference type="NCBI Taxonomy" id="2905665"/>
    <lineage>
        <taxon>Eukaryota</taxon>
        <taxon>Fungi</taxon>
        <taxon>Dikarya</taxon>
        <taxon>Ascomycota</taxon>
        <taxon>Pezizomycotina</taxon>
        <taxon>Sordariomycetes</taxon>
        <taxon>Xylariomycetidae</taxon>
        <taxon>Amphisphaeriales</taxon>
        <taxon>Apiosporaceae</taxon>
        <taxon>Apiospora</taxon>
    </lineage>
</organism>
<accession>A0ABR1V0B2</accession>
<comment type="similarity">
    <text evidence="5">Belongs to the SAT4 family.</text>
</comment>
<keyword evidence="10" id="KW-1185">Reference proteome</keyword>
<evidence type="ECO:0000256" key="3">
    <source>
        <dbReference type="ARBA" id="ARBA00022989"/>
    </source>
</evidence>
<dbReference type="GeneID" id="92091712"/>
<feature type="transmembrane region" description="Helical" evidence="7">
    <location>
        <begin position="116"/>
        <end position="138"/>
    </location>
</feature>
<dbReference type="EMBL" id="JAQQWL010000007">
    <property type="protein sequence ID" value="KAK8064602.1"/>
    <property type="molecule type" value="Genomic_DNA"/>
</dbReference>
<dbReference type="InterPro" id="IPR052337">
    <property type="entry name" value="SAT4-like"/>
</dbReference>
<feature type="region of interest" description="Disordered" evidence="6">
    <location>
        <begin position="296"/>
        <end position="368"/>
    </location>
</feature>
<evidence type="ECO:0000313" key="9">
    <source>
        <dbReference type="EMBL" id="KAK8064602.1"/>
    </source>
</evidence>
<feature type="compositionally biased region" description="Polar residues" evidence="6">
    <location>
        <begin position="316"/>
        <end position="334"/>
    </location>
</feature>
<comment type="caution">
    <text evidence="9">The sequence shown here is derived from an EMBL/GenBank/DDBJ whole genome shotgun (WGS) entry which is preliminary data.</text>
</comment>
<feature type="transmembrane region" description="Helical" evidence="7">
    <location>
        <begin position="79"/>
        <end position="104"/>
    </location>
</feature>
<feature type="transmembrane region" description="Helical" evidence="7">
    <location>
        <begin position="182"/>
        <end position="203"/>
    </location>
</feature>
<feature type="transmembrane region" description="Helical" evidence="7">
    <location>
        <begin position="6"/>
        <end position="28"/>
    </location>
</feature>
<evidence type="ECO:0000256" key="5">
    <source>
        <dbReference type="ARBA" id="ARBA00038359"/>
    </source>
</evidence>
<evidence type="ECO:0000313" key="10">
    <source>
        <dbReference type="Proteomes" id="UP001480595"/>
    </source>
</evidence>
<protein>
    <recommendedName>
        <fullName evidence="8">Rhodopsin domain-containing protein</fullName>
    </recommendedName>
</protein>
<evidence type="ECO:0000256" key="7">
    <source>
        <dbReference type="SAM" id="Phobius"/>
    </source>
</evidence>
<keyword evidence="4 7" id="KW-0472">Membrane</keyword>
<evidence type="ECO:0000256" key="1">
    <source>
        <dbReference type="ARBA" id="ARBA00004141"/>
    </source>
</evidence>
<evidence type="ECO:0000256" key="4">
    <source>
        <dbReference type="ARBA" id="ARBA00023136"/>
    </source>
</evidence>
<evidence type="ECO:0000259" key="8">
    <source>
        <dbReference type="Pfam" id="PF20684"/>
    </source>
</evidence>
<dbReference type="Proteomes" id="UP001480595">
    <property type="component" value="Unassembled WGS sequence"/>
</dbReference>
<comment type="subcellular location">
    <subcellularLocation>
        <location evidence="1">Membrane</location>
        <topology evidence="1">Multi-pass membrane protein</topology>
    </subcellularLocation>
</comment>
<reference evidence="9 10" key="1">
    <citation type="submission" date="2023-01" db="EMBL/GenBank/DDBJ databases">
        <title>Analysis of 21 Apiospora genomes using comparative genomics revels a genus with tremendous synthesis potential of carbohydrate active enzymes and secondary metabolites.</title>
        <authorList>
            <person name="Sorensen T."/>
        </authorList>
    </citation>
    <scope>NUCLEOTIDE SEQUENCE [LARGE SCALE GENOMIC DNA]</scope>
    <source>
        <strain evidence="9 10">CBS 135458</strain>
    </source>
</reference>
<gene>
    <name evidence="9" type="ORF">PG994_007240</name>
</gene>
<name>A0ABR1V0B2_9PEZI</name>
<feature type="transmembrane region" description="Helical" evidence="7">
    <location>
        <begin position="249"/>
        <end position="271"/>
    </location>
</feature>
<dbReference type="InterPro" id="IPR049326">
    <property type="entry name" value="Rhodopsin_dom_fungi"/>
</dbReference>
<sequence length="368" mass="39884">MHPIPCIIASNAVGLILVYISVGLRIWARKTGKLYLGPDDWLIVAALAPLSTYAVVGWIQVTFGEGKHILFVTNTAGFIQGYVTAIVAYAICVVLTKLSILCFYCRIFFPLRSLVYISWAFGIFIVVFNLGLIFVAAFQCIPLSSMWTGAPVNALRRCRRLPLLGECLHSCGILASWLHANAASIINVVTDVGILALPIRHILKLRLSITRRIQVCSIFLLGAVVCVFGIVRVVALARAPEGDASLWSGVWSFCEIAIGIVAACLPTLAVVATKAYFTKVSATVIHLLSLTFRRSNRSSGNNTRGSGRSIRDPQGDESQFIQLSEQPSESTSAHSARAKHPDHGDTSSFVADSVLERGVRSETSLQAP</sequence>
<proteinExistence type="inferred from homology"/>
<feature type="compositionally biased region" description="Low complexity" evidence="6">
    <location>
        <begin position="297"/>
        <end position="308"/>
    </location>
</feature>
<dbReference type="RefSeq" id="XP_066715591.1">
    <property type="nucleotide sequence ID" value="XM_066858649.1"/>
</dbReference>
<feature type="transmembrane region" description="Helical" evidence="7">
    <location>
        <begin position="215"/>
        <end position="237"/>
    </location>
</feature>
<keyword evidence="2 7" id="KW-0812">Transmembrane</keyword>
<evidence type="ECO:0000256" key="6">
    <source>
        <dbReference type="SAM" id="MobiDB-lite"/>
    </source>
</evidence>
<dbReference type="PANTHER" id="PTHR33048">
    <property type="entry name" value="PTH11-LIKE INTEGRAL MEMBRANE PROTEIN (AFU_ORTHOLOGUE AFUA_5G11245)"/>
    <property type="match status" value="1"/>
</dbReference>
<evidence type="ECO:0000256" key="2">
    <source>
        <dbReference type="ARBA" id="ARBA00022692"/>
    </source>
</evidence>
<feature type="transmembrane region" description="Helical" evidence="7">
    <location>
        <begin position="40"/>
        <end position="59"/>
    </location>
</feature>
<dbReference type="PANTHER" id="PTHR33048:SF47">
    <property type="entry name" value="INTEGRAL MEMBRANE PROTEIN-RELATED"/>
    <property type="match status" value="1"/>
</dbReference>
<feature type="domain" description="Rhodopsin" evidence="8">
    <location>
        <begin position="24"/>
        <end position="271"/>
    </location>
</feature>
<keyword evidence="3 7" id="KW-1133">Transmembrane helix</keyword>